<evidence type="ECO:0000256" key="2">
    <source>
        <dbReference type="ARBA" id="ARBA00023163"/>
    </source>
</evidence>
<dbReference type="SUPFAM" id="SSF48498">
    <property type="entry name" value="Tetracyclin repressor-like, C-terminal domain"/>
    <property type="match status" value="1"/>
</dbReference>
<dbReference type="PANTHER" id="PTHR47506">
    <property type="entry name" value="TRANSCRIPTIONAL REGULATORY PROTEIN"/>
    <property type="match status" value="1"/>
</dbReference>
<protein>
    <recommendedName>
        <fullName evidence="4">Transcriptional regulator LmrA/YxaF-like C-terminal domain-containing protein</fullName>
    </recommendedName>
</protein>
<evidence type="ECO:0000256" key="3">
    <source>
        <dbReference type="SAM" id="MobiDB-lite"/>
    </source>
</evidence>
<feature type="domain" description="Transcriptional regulator LmrA/YxaF-like C-terminal" evidence="4">
    <location>
        <begin position="21"/>
        <end position="109"/>
    </location>
</feature>
<accession>B9TG54</accession>
<sequence>MAEGVQRTAQQLSQPGSARAAIRTSLLRHAAESSGGTGRRGCLIVAMATEQAHDPDIAARARTMFERLQTLYAAAIVRGQANGEFAERDPQAMARFLVCQIQGMRVLGKTGSLRRSHATASSRSTRAAPLGDVRHPAGRLLSAAARLLHRQRGAAFHSGRPWRIVLGRANGHFLVCRAVCGHADYRRAPRRPFWPQPRILPRLDGIHRRLAAVRFRLVALGPHCRARAAGHHRCGHGAAGTRLRPGHFSGVRKTAGAQPVRCGVWPGLGYRAGAGRCPDRAEPVRYGMARGIPGQPAVGPAGDPVRHPAVEADRRTRFGQAGPRRHGLVDADAGAADRTADRRPRGRMALVVLAVAGRRAPAGPLLLALRKQAGAGRRGAAA</sequence>
<name>B9TG54_RICCO</name>
<organism evidence="5 6">
    <name type="scientific">Ricinus communis</name>
    <name type="common">Castor bean</name>
    <dbReference type="NCBI Taxonomy" id="3988"/>
    <lineage>
        <taxon>Eukaryota</taxon>
        <taxon>Viridiplantae</taxon>
        <taxon>Streptophyta</taxon>
        <taxon>Embryophyta</taxon>
        <taxon>Tracheophyta</taxon>
        <taxon>Spermatophyta</taxon>
        <taxon>Magnoliopsida</taxon>
        <taxon>eudicotyledons</taxon>
        <taxon>Gunneridae</taxon>
        <taxon>Pentapetalae</taxon>
        <taxon>rosids</taxon>
        <taxon>fabids</taxon>
        <taxon>Malpighiales</taxon>
        <taxon>Euphorbiaceae</taxon>
        <taxon>Acalyphoideae</taxon>
        <taxon>Acalypheae</taxon>
        <taxon>Ricinus</taxon>
    </lineage>
</organism>
<reference evidence="6" key="1">
    <citation type="journal article" date="2010" name="Nat. Biotechnol.">
        <title>Draft genome sequence of the oilseed species Ricinus communis.</title>
        <authorList>
            <person name="Chan A.P."/>
            <person name="Crabtree J."/>
            <person name="Zhao Q."/>
            <person name="Lorenzi H."/>
            <person name="Orvis J."/>
            <person name="Puiu D."/>
            <person name="Melake-Berhan A."/>
            <person name="Jones K.M."/>
            <person name="Redman J."/>
            <person name="Chen G."/>
            <person name="Cahoon E.B."/>
            <person name="Gedil M."/>
            <person name="Stanke M."/>
            <person name="Haas B.J."/>
            <person name="Wortman J.R."/>
            <person name="Fraser-Liggett C.M."/>
            <person name="Ravel J."/>
            <person name="Rabinowicz P.D."/>
        </authorList>
    </citation>
    <scope>NUCLEOTIDE SEQUENCE [LARGE SCALE GENOMIC DNA]</scope>
    <source>
        <strain evidence="6">cv. Hale</strain>
    </source>
</reference>
<feature type="region of interest" description="Disordered" evidence="3">
    <location>
        <begin position="315"/>
        <end position="341"/>
    </location>
</feature>
<evidence type="ECO:0000256" key="1">
    <source>
        <dbReference type="ARBA" id="ARBA00023015"/>
    </source>
</evidence>
<dbReference type="InterPro" id="IPR036271">
    <property type="entry name" value="Tet_transcr_reg_TetR-rel_C_sf"/>
</dbReference>
<feature type="compositionally biased region" description="Low complexity" evidence="3">
    <location>
        <begin position="118"/>
        <end position="128"/>
    </location>
</feature>
<dbReference type="Proteomes" id="UP000008311">
    <property type="component" value="Unassembled WGS sequence"/>
</dbReference>
<proteinExistence type="predicted"/>
<dbReference type="PANTHER" id="PTHR47506:SF10">
    <property type="entry name" value="TRANSCRIPTIONAL REGULATORY PROTEIN"/>
    <property type="match status" value="1"/>
</dbReference>
<dbReference type="Pfam" id="PF21993">
    <property type="entry name" value="TetR_C_13_2"/>
    <property type="match status" value="1"/>
</dbReference>
<evidence type="ECO:0000313" key="5">
    <source>
        <dbReference type="EMBL" id="EEF25160.1"/>
    </source>
</evidence>
<dbReference type="InParanoid" id="B9TG54"/>
<feature type="region of interest" description="Disordered" evidence="3">
    <location>
        <begin position="112"/>
        <end position="131"/>
    </location>
</feature>
<keyword evidence="6" id="KW-1185">Reference proteome</keyword>
<keyword evidence="1" id="KW-0805">Transcription regulation</keyword>
<keyword evidence="2" id="KW-0804">Transcription</keyword>
<dbReference type="AlphaFoldDB" id="B9TG54"/>
<dbReference type="Gene3D" id="1.10.357.10">
    <property type="entry name" value="Tetracycline Repressor, domain 2"/>
    <property type="match status" value="1"/>
</dbReference>
<gene>
    <name evidence="5" type="ORF">RCOM_1785000</name>
</gene>
<dbReference type="EMBL" id="EQ980372">
    <property type="protein sequence ID" value="EEF25160.1"/>
    <property type="molecule type" value="Genomic_DNA"/>
</dbReference>
<evidence type="ECO:0000259" key="4">
    <source>
        <dbReference type="Pfam" id="PF21993"/>
    </source>
</evidence>
<evidence type="ECO:0000313" key="6">
    <source>
        <dbReference type="Proteomes" id="UP000008311"/>
    </source>
</evidence>
<dbReference type="InterPro" id="IPR054156">
    <property type="entry name" value="YxaF_TetR_C"/>
</dbReference>